<dbReference type="InterPro" id="IPR012334">
    <property type="entry name" value="Pectin_lyas_fold"/>
</dbReference>
<feature type="domain" description="Right handed beta helix" evidence="3">
    <location>
        <begin position="149"/>
        <end position="286"/>
    </location>
</feature>
<gene>
    <name evidence="4" type="ordered locus">Mbar_A2640</name>
</gene>
<keyword evidence="1" id="KW-0677">Repeat</keyword>
<protein>
    <recommendedName>
        <fullName evidence="5">Disaggregatase-related domain-containing protein</fullName>
    </recommendedName>
</protein>
<evidence type="ECO:0000259" key="2">
    <source>
        <dbReference type="Pfam" id="PF08480"/>
    </source>
</evidence>
<dbReference type="eggNOG" id="arCOG03500">
    <property type="taxonomic scope" value="Archaea"/>
</dbReference>
<dbReference type="PaxDb" id="269797-Mbar_A2640"/>
<dbReference type="HOGENOM" id="CLU_012607_1_0_2"/>
<dbReference type="PANTHER" id="PTHR22990:SF15">
    <property type="entry name" value="F-BOX ONLY PROTEIN 10"/>
    <property type="match status" value="1"/>
</dbReference>
<dbReference type="KEGG" id="mba:Mbar_A2640"/>
<dbReference type="SUPFAM" id="SSF51126">
    <property type="entry name" value="Pectin lyase-like"/>
    <property type="match status" value="1"/>
</dbReference>
<dbReference type="InterPro" id="IPR051550">
    <property type="entry name" value="SCF-Subunits/Alg-Epimerases"/>
</dbReference>
<dbReference type="AlphaFoldDB" id="Q468Z6"/>
<name>Q468Z6_METBF</name>
<dbReference type="InterPro" id="IPR011050">
    <property type="entry name" value="Pectin_lyase_fold/virulence"/>
</dbReference>
<dbReference type="InterPro" id="IPR039448">
    <property type="entry name" value="Beta_helix"/>
</dbReference>
<evidence type="ECO:0000256" key="1">
    <source>
        <dbReference type="ARBA" id="ARBA00022737"/>
    </source>
</evidence>
<dbReference type="FunFam" id="2.160.20.10:FF:000069">
    <property type="entry name" value="Uncharacterized protein"/>
    <property type="match status" value="1"/>
</dbReference>
<sequence>MKPADKYLSVNLVLSTLILFLIFFPFTASAVTEQNSTAIMKENKTICNSLDLDNLCYSNILKNKTVYVAGDGSGDFNCDGSDDQIEINQALKCVSENPQFTTVHFKGPYTYVISDSIFIGNNTTLEGDPTAVIKLIDNASWPVDKPLITQMDSNEIHGVTIKGFEIDGNHDNNLDKTDGYGFYNMIHFCNSTDIQVHNMYMHDGHGEGLKVDRSYDVQFYDNTIYRTGHNALFAEDCQNLEAWNNNILIRTDCGLRVLNSNHVKFHDNVIDSYYHWSAGGSGILVEKTTEVVNDVEIYNNTIHDTYGPGIWLIGWLDSYPKEEAQNVHIFHNIFYNTGMNPNIDLVGGIITSGFYDTLIENNIFDGVYHAAIIHMLPIGTDISPTYEARLSLSYTGTKYTTIVRNNIIVNTRKCKKDPEGMGYAVINYLPETHTFVLENNCLYNNSAGNYRNCTSSTDIYADPLFVNQSIHDYHLEPNSPCIGTGILNYCIDSQMNT</sequence>
<dbReference type="PANTHER" id="PTHR22990">
    <property type="entry name" value="F-BOX ONLY PROTEIN"/>
    <property type="match status" value="1"/>
</dbReference>
<dbReference type="EMBL" id="CP000099">
    <property type="protein sequence ID" value="AAZ71546.1"/>
    <property type="molecule type" value="Genomic_DNA"/>
</dbReference>
<evidence type="ECO:0000259" key="3">
    <source>
        <dbReference type="Pfam" id="PF13229"/>
    </source>
</evidence>
<dbReference type="InterPro" id="IPR013687">
    <property type="entry name" value="Disaggr-rel"/>
</dbReference>
<feature type="domain" description="Disaggregatase-related" evidence="2">
    <location>
        <begin position="293"/>
        <end position="478"/>
    </location>
</feature>
<proteinExistence type="predicted"/>
<dbReference type="Pfam" id="PF08480">
    <property type="entry name" value="Disaggr_assoc"/>
    <property type="match status" value="1"/>
</dbReference>
<accession>Q468Z6</accession>
<dbReference type="Pfam" id="PF13229">
    <property type="entry name" value="Beta_helix"/>
    <property type="match status" value="1"/>
</dbReference>
<organism evidence="4">
    <name type="scientific">Methanosarcina barkeri (strain Fusaro / DSM 804)</name>
    <dbReference type="NCBI Taxonomy" id="269797"/>
    <lineage>
        <taxon>Archaea</taxon>
        <taxon>Methanobacteriati</taxon>
        <taxon>Methanobacteriota</taxon>
        <taxon>Stenosarchaea group</taxon>
        <taxon>Methanomicrobia</taxon>
        <taxon>Methanosarcinales</taxon>
        <taxon>Methanosarcinaceae</taxon>
        <taxon>Methanosarcina</taxon>
    </lineage>
</organism>
<dbReference type="InterPro" id="IPR006626">
    <property type="entry name" value="PbH1"/>
</dbReference>
<evidence type="ECO:0000313" key="4">
    <source>
        <dbReference type="EMBL" id="AAZ71546.1"/>
    </source>
</evidence>
<evidence type="ECO:0008006" key="5">
    <source>
        <dbReference type="Google" id="ProtNLM"/>
    </source>
</evidence>
<dbReference type="Gene3D" id="2.160.20.10">
    <property type="entry name" value="Single-stranded right-handed beta-helix, Pectin lyase-like"/>
    <property type="match status" value="1"/>
</dbReference>
<dbReference type="SMART" id="SM00710">
    <property type="entry name" value="PbH1"/>
    <property type="match status" value="6"/>
</dbReference>
<reference evidence="4" key="1">
    <citation type="submission" date="2006-06" db="EMBL/GenBank/DDBJ databases">
        <title>Complete sequence of chromosome 1 of Methanosarcina barkeri str. fusaro.</title>
        <authorList>
            <person name="Copeland A."/>
            <person name="Lucas S."/>
            <person name="Lapidus A."/>
            <person name="Barry K."/>
            <person name="Detter J.C."/>
            <person name="Glavina T."/>
            <person name="Hammon N."/>
            <person name="Israni S."/>
            <person name="Pitluck S."/>
            <person name="Goodwin L.A."/>
            <person name="Saunders E.H."/>
            <person name="Schmutz J."/>
            <person name="Larimer F."/>
            <person name="Land M."/>
            <person name="Anderson I."/>
            <person name="Richardson P."/>
        </authorList>
    </citation>
    <scope>NUCLEOTIDE SEQUENCE</scope>
    <source>
        <strain evidence="4">Fusaro</strain>
    </source>
</reference>